<evidence type="ECO:0000256" key="5">
    <source>
        <dbReference type="ARBA" id="ARBA00022847"/>
    </source>
</evidence>
<feature type="transmembrane region" description="Helical" evidence="12">
    <location>
        <begin position="156"/>
        <end position="176"/>
    </location>
</feature>
<evidence type="ECO:0000256" key="12">
    <source>
        <dbReference type="SAM" id="Phobius"/>
    </source>
</evidence>
<protein>
    <recommendedName>
        <fullName evidence="11">Putative inorganic phosphate cotransporter</fullName>
    </recommendedName>
</protein>
<evidence type="ECO:0000256" key="2">
    <source>
        <dbReference type="ARBA" id="ARBA00008586"/>
    </source>
</evidence>
<dbReference type="GO" id="GO:0016020">
    <property type="term" value="C:membrane"/>
    <property type="evidence" value="ECO:0007669"/>
    <property type="project" value="UniProtKB-SubCell"/>
</dbReference>
<keyword evidence="15" id="KW-1185">Reference proteome</keyword>
<dbReference type="AlphaFoldDB" id="A0AAV8WB91"/>
<evidence type="ECO:0000259" key="13">
    <source>
        <dbReference type="PROSITE" id="PS50850"/>
    </source>
</evidence>
<dbReference type="Gene3D" id="1.20.1250.20">
    <property type="entry name" value="MFS general substrate transporter like domains"/>
    <property type="match status" value="2"/>
</dbReference>
<keyword evidence="8 12" id="KW-0472">Membrane</keyword>
<comment type="caution">
    <text evidence="14">The sequence shown here is derived from an EMBL/GenBank/DDBJ whole genome shotgun (WGS) entry which is preliminary data.</text>
</comment>
<sequence>MEKTAAPDQQDRSFGVRHLQYILYFTAAFFGYAIRISFNVGIIAMISEDPPNEHIPTYPEWISKKNVMLSAFFWGYLATQIIAGRLAENYGPKWFLATAFFLSSIFSILLPGFSAWFGYQGVIACRVIQGLTQGFIFPCLHNLLGKWCPVSDRAKACGFSYAGVPLGTVAAMPITGLISNSKSLGWPVAYYLFGALGIFWSVIWLIVGSDCPSKNRFISDAERNYITSGLEPQDSKSSKAPTPWIAIFTSVPFWAILINDCGLSWGYWTLLTEIPSFMQNILNFDIASNSLLSALPYAVFWLLSMLMGLAADYLILKKLTSLITSRRIFNSIAMFIPALALIFLSLVNSTDNILTITLLVVAVGCAAGTFSGYMVNHIDLSPNYAGTLLGMCNTVSNVFSLLAPLFLDAVIHTAGYQETNKELWTIVFCTSAGIYVIVGFVFIFFSSGDTQPWNSYSYQEKNGIYKKLCLS</sequence>
<feature type="transmembrane region" description="Helical" evidence="12">
    <location>
        <begin position="94"/>
        <end position="113"/>
    </location>
</feature>
<dbReference type="Proteomes" id="UP001159042">
    <property type="component" value="Unassembled WGS sequence"/>
</dbReference>
<dbReference type="PANTHER" id="PTHR11662:SF280">
    <property type="entry name" value="FI21844P1-RELATED"/>
    <property type="match status" value="1"/>
</dbReference>
<organism evidence="14 15">
    <name type="scientific">Exocentrus adspersus</name>
    <dbReference type="NCBI Taxonomy" id="1586481"/>
    <lineage>
        <taxon>Eukaryota</taxon>
        <taxon>Metazoa</taxon>
        <taxon>Ecdysozoa</taxon>
        <taxon>Arthropoda</taxon>
        <taxon>Hexapoda</taxon>
        <taxon>Insecta</taxon>
        <taxon>Pterygota</taxon>
        <taxon>Neoptera</taxon>
        <taxon>Endopterygota</taxon>
        <taxon>Coleoptera</taxon>
        <taxon>Polyphaga</taxon>
        <taxon>Cucujiformia</taxon>
        <taxon>Chrysomeloidea</taxon>
        <taxon>Cerambycidae</taxon>
        <taxon>Lamiinae</taxon>
        <taxon>Acanthocinini</taxon>
        <taxon>Exocentrus</taxon>
    </lineage>
</organism>
<dbReference type="FunFam" id="1.20.1250.20:FF:000003">
    <property type="entry name" value="Solute carrier family 17 member 3"/>
    <property type="match status" value="1"/>
</dbReference>
<evidence type="ECO:0000256" key="8">
    <source>
        <dbReference type="ARBA" id="ARBA00023136"/>
    </source>
</evidence>
<evidence type="ECO:0000256" key="1">
    <source>
        <dbReference type="ARBA" id="ARBA00004141"/>
    </source>
</evidence>
<keyword evidence="9" id="KW-0739">Sodium transport</keyword>
<feature type="transmembrane region" description="Helical" evidence="12">
    <location>
        <begin position="423"/>
        <end position="445"/>
    </location>
</feature>
<dbReference type="GO" id="GO:0006820">
    <property type="term" value="P:monoatomic anion transport"/>
    <property type="evidence" value="ECO:0007669"/>
    <property type="project" value="TreeGrafter"/>
</dbReference>
<dbReference type="InterPro" id="IPR020846">
    <property type="entry name" value="MFS_dom"/>
</dbReference>
<feature type="transmembrane region" description="Helical" evidence="12">
    <location>
        <begin position="353"/>
        <end position="375"/>
    </location>
</feature>
<evidence type="ECO:0000256" key="7">
    <source>
        <dbReference type="ARBA" id="ARBA00023053"/>
    </source>
</evidence>
<feature type="transmembrane region" description="Helical" evidence="12">
    <location>
        <begin position="21"/>
        <end position="47"/>
    </location>
</feature>
<evidence type="ECO:0000256" key="9">
    <source>
        <dbReference type="ARBA" id="ARBA00023201"/>
    </source>
</evidence>
<dbReference type="Pfam" id="PF07690">
    <property type="entry name" value="MFS_1"/>
    <property type="match status" value="1"/>
</dbReference>
<dbReference type="EMBL" id="JANEYG010000005">
    <property type="protein sequence ID" value="KAJ8923285.1"/>
    <property type="molecule type" value="Genomic_DNA"/>
</dbReference>
<feature type="transmembrane region" description="Helical" evidence="12">
    <location>
        <begin position="244"/>
        <end position="268"/>
    </location>
</feature>
<dbReference type="InterPro" id="IPR050382">
    <property type="entry name" value="MFS_Na/Anion_cotransporter"/>
</dbReference>
<name>A0AAV8WB91_9CUCU</name>
<evidence type="ECO:0000256" key="3">
    <source>
        <dbReference type="ARBA" id="ARBA00022448"/>
    </source>
</evidence>
<dbReference type="InterPro" id="IPR036259">
    <property type="entry name" value="MFS_trans_sf"/>
</dbReference>
<comment type="similarity">
    <text evidence="2">Belongs to the major facilitator superfamily. Sodium/anion cotransporter family.</text>
</comment>
<keyword evidence="6 12" id="KW-1133">Transmembrane helix</keyword>
<evidence type="ECO:0000313" key="14">
    <source>
        <dbReference type="EMBL" id="KAJ8923285.1"/>
    </source>
</evidence>
<dbReference type="GO" id="GO:0006814">
    <property type="term" value="P:sodium ion transport"/>
    <property type="evidence" value="ECO:0007669"/>
    <property type="project" value="UniProtKB-KW"/>
</dbReference>
<evidence type="ECO:0000256" key="11">
    <source>
        <dbReference type="ARBA" id="ARBA00068450"/>
    </source>
</evidence>
<keyword evidence="7" id="KW-0915">Sodium</keyword>
<dbReference type="InterPro" id="IPR011701">
    <property type="entry name" value="MFS"/>
</dbReference>
<feature type="transmembrane region" description="Helical" evidence="12">
    <location>
        <begin position="328"/>
        <end position="347"/>
    </location>
</feature>
<comment type="function">
    <text evidence="10">May be an inorganic phosphate cotransporter.</text>
</comment>
<dbReference type="PROSITE" id="PS50850">
    <property type="entry name" value="MFS"/>
    <property type="match status" value="1"/>
</dbReference>
<evidence type="ECO:0000313" key="15">
    <source>
        <dbReference type="Proteomes" id="UP001159042"/>
    </source>
</evidence>
<evidence type="ECO:0000256" key="4">
    <source>
        <dbReference type="ARBA" id="ARBA00022692"/>
    </source>
</evidence>
<keyword evidence="9" id="KW-0406">Ion transport</keyword>
<dbReference type="GO" id="GO:0015293">
    <property type="term" value="F:symporter activity"/>
    <property type="evidence" value="ECO:0007669"/>
    <property type="project" value="UniProtKB-KW"/>
</dbReference>
<keyword evidence="3" id="KW-0813">Transport</keyword>
<feature type="transmembrane region" description="Helical" evidence="12">
    <location>
        <begin position="188"/>
        <end position="207"/>
    </location>
</feature>
<dbReference type="SUPFAM" id="SSF103473">
    <property type="entry name" value="MFS general substrate transporter"/>
    <property type="match status" value="1"/>
</dbReference>
<proteinExistence type="inferred from homology"/>
<dbReference type="PANTHER" id="PTHR11662">
    <property type="entry name" value="SOLUTE CARRIER FAMILY 17"/>
    <property type="match status" value="1"/>
</dbReference>
<keyword evidence="5" id="KW-0769">Symport</keyword>
<feature type="transmembrane region" description="Helical" evidence="12">
    <location>
        <begin position="294"/>
        <end position="316"/>
    </location>
</feature>
<feature type="transmembrane region" description="Helical" evidence="12">
    <location>
        <begin position="387"/>
        <end position="411"/>
    </location>
</feature>
<dbReference type="FunFam" id="1.20.1250.20:FF:000144">
    <property type="entry name" value="Picot, isoform B"/>
    <property type="match status" value="1"/>
</dbReference>
<comment type="subcellular location">
    <subcellularLocation>
        <location evidence="1">Membrane</location>
        <topology evidence="1">Multi-pass membrane protein</topology>
    </subcellularLocation>
</comment>
<evidence type="ECO:0000256" key="6">
    <source>
        <dbReference type="ARBA" id="ARBA00022989"/>
    </source>
</evidence>
<evidence type="ECO:0000256" key="10">
    <source>
        <dbReference type="ARBA" id="ARBA00054632"/>
    </source>
</evidence>
<accession>A0AAV8WB91</accession>
<keyword evidence="4 12" id="KW-0812">Transmembrane</keyword>
<feature type="domain" description="Major facilitator superfamily (MFS) profile" evidence="13">
    <location>
        <begin position="19"/>
        <end position="451"/>
    </location>
</feature>
<reference evidence="14 15" key="1">
    <citation type="journal article" date="2023" name="Insect Mol. Biol.">
        <title>Genome sequencing provides insights into the evolution of gene families encoding plant cell wall-degrading enzymes in longhorned beetles.</title>
        <authorList>
            <person name="Shin N.R."/>
            <person name="Okamura Y."/>
            <person name="Kirsch R."/>
            <person name="Pauchet Y."/>
        </authorList>
    </citation>
    <scope>NUCLEOTIDE SEQUENCE [LARGE SCALE GENOMIC DNA]</scope>
    <source>
        <strain evidence="14">EAD_L_NR</strain>
    </source>
</reference>
<gene>
    <name evidence="14" type="ORF">NQ315_001842</name>
</gene>